<dbReference type="Proteomes" id="UP000666369">
    <property type="component" value="Unassembled WGS sequence"/>
</dbReference>
<sequence length="99" mass="10560">MAEIPLQRGQDELCEYRLGNYADAANAFGCCVARSEIIQDGYYLDAARIAQARCLWLDGQGQLAARVVAAAATSAATWLDKRYTRDDVIMAIGGSAAAG</sequence>
<organism evidence="1 2">
    <name type="scientific">Duganella aceris</name>
    <dbReference type="NCBI Taxonomy" id="2703883"/>
    <lineage>
        <taxon>Bacteria</taxon>
        <taxon>Pseudomonadati</taxon>
        <taxon>Pseudomonadota</taxon>
        <taxon>Betaproteobacteria</taxon>
        <taxon>Burkholderiales</taxon>
        <taxon>Oxalobacteraceae</taxon>
        <taxon>Telluria group</taxon>
        <taxon>Duganella</taxon>
    </lineage>
</organism>
<dbReference type="EMBL" id="JAADJT010000003">
    <property type="protein sequence ID" value="NGZ84200.1"/>
    <property type="molecule type" value="Genomic_DNA"/>
</dbReference>
<dbReference type="RefSeq" id="WP_166100852.1">
    <property type="nucleotide sequence ID" value="NZ_JAADJT010000003.1"/>
</dbReference>
<reference evidence="2" key="1">
    <citation type="submission" date="2023-07" db="EMBL/GenBank/DDBJ databases">
        <title>Duganella aceri sp. nov., isolated from tree sap.</title>
        <authorList>
            <person name="Kim I.S."/>
        </authorList>
    </citation>
    <scope>NUCLEOTIDE SEQUENCE [LARGE SCALE GENOMIC DNA]</scope>
    <source>
        <strain evidence="2">SAP-35</strain>
    </source>
</reference>
<protein>
    <submittedName>
        <fullName evidence="1">Uncharacterized protein</fullName>
    </submittedName>
</protein>
<proteinExistence type="predicted"/>
<name>A0ABX0FI44_9BURK</name>
<evidence type="ECO:0000313" key="1">
    <source>
        <dbReference type="EMBL" id="NGZ84200.1"/>
    </source>
</evidence>
<accession>A0ABX0FI44</accession>
<comment type="caution">
    <text evidence="1">The sequence shown here is derived from an EMBL/GenBank/DDBJ whole genome shotgun (WGS) entry which is preliminary data.</text>
</comment>
<evidence type="ECO:0000313" key="2">
    <source>
        <dbReference type="Proteomes" id="UP000666369"/>
    </source>
</evidence>
<keyword evidence="2" id="KW-1185">Reference proteome</keyword>
<gene>
    <name evidence="1" type="ORF">GW587_08025</name>
</gene>